<sequence>MEGLYMGTVWNARGRPLGTDQWDHRQCARAADFIRAPPRPQRHGEAKASLHDPSRRPTTWRFCCGSGKQRNKRHGASAPHPRNPTKCRDKQLCDKCNVDGFFALGFVSVCVSPAPARRTNWQSSSKSNTRKKIPKEPVPPTPQAKQSPDCGNNFDRR</sequence>
<feature type="region of interest" description="Disordered" evidence="1">
    <location>
        <begin position="117"/>
        <end position="157"/>
    </location>
</feature>
<feature type="region of interest" description="Disordered" evidence="1">
    <location>
        <begin position="36"/>
        <end position="89"/>
    </location>
</feature>
<organism evidence="2">
    <name type="scientific">Eutreptiella gymnastica</name>
    <dbReference type="NCBI Taxonomy" id="73025"/>
    <lineage>
        <taxon>Eukaryota</taxon>
        <taxon>Discoba</taxon>
        <taxon>Euglenozoa</taxon>
        <taxon>Euglenida</taxon>
        <taxon>Spirocuta</taxon>
        <taxon>Euglenophyceae</taxon>
        <taxon>Eutreptiales</taxon>
        <taxon>Eutreptiaceae</taxon>
        <taxon>Eutreptiella</taxon>
    </lineage>
</organism>
<evidence type="ECO:0000256" key="1">
    <source>
        <dbReference type="SAM" id="MobiDB-lite"/>
    </source>
</evidence>
<name>A0A7S4LKT5_9EUGL</name>
<feature type="compositionally biased region" description="Basic and acidic residues" evidence="1">
    <location>
        <begin position="42"/>
        <end position="55"/>
    </location>
</feature>
<protein>
    <submittedName>
        <fullName evidence="2">Uncharacterized protein</fullName>
    </submittedName>
</protein>
<evidence type="ECO:0000313" key="2">
    <source>
        <dbReference type="EMBL" id="CAE0835744.1"/>
    </source>
</evidence>
<accession>A0A7S4LKT5</accession>
<reference evidence="2" key="1">
    <citation type="submission" date="2021-01" db="EMBL/GenBank/DDBJ databases">
        <authorList>
            <person name="Corre E."/>
            <person name="Pelletier E."/>
            <person name="Niang G."/>
            <person name="Scheremetjew M."/>
            <person name="Finn R."/>
            <person name="Kale V."/>
            <person name="Holt S."/>
            <person name="Cochrane G."/>
            <person name="Meng A."/>
            <person name="Brown T."/>
            <person name="Cohen L."/>
        </authorList>
    </citation>
    <scope>NUCLEOTIDE SEQUENCE</scope>
    <source>
        <strain evidence="2">CCMP1594</strain>
    </source>
</reference>
<proteinExistence type="predicted"/>
<dbReference type="AlphaFoldDB" id="A0A7S4LKT5"/>
<gene>
    <name evidence="2" type="ORF">EGYM00163_LOCUS47097</name>
</gene>
<dbReference type="EMBL" id="HBJA01136945">
    <property type="protein sequence ID" value="CAE0835744.1"/>
    <property type="molecule type" value="Transcribed_RNA"/>
</dbReference>